<sequence length="71" mass="7998">MSLLFSVCLCNVLYCAPKQQRPCPVFAPLILSSAAAKEHCTSCSIIIIYRDVHALLHFLWFSTCKTSPYVF</sequence>
<organism evidence="2">
    <name type="scientific">Anguilla anguilla</name>
    <name type="common">European freshwater eel</name>
    <name type="synonym">Muraena anguilla</name>
    <dbReference type="NCBI Taxonomy" id="7936"/>
    <lineage>
        <taxon>Eukaryota</taxon>
        <taxon>Metazoa</taxon>
        <taxon>Chordata</taxon>
        <taxon>Craniata</taxon>
        <taxon>Vertebrata</taxon>
        <taxon>Euteleostomi</taxon>
        <taxon>Actinopterygii</taxon>
        <taxon>Neopterygii</taxon>
        <taxon>Teleostei</taxon>
        <taxon>Anguilliformes</taxon>
        <taxon>Anguillidae</taxon>
        <taxon>Anguilla</taxon>
    </lineage>
</organism>
<keyword evidence="1" id="KW-0732">Signal</keyword>
<feature type="signal peptide" evidence="1">
    <location>
        <begin position="1"/>
        <end position="15"/>
    </location>
</feature>
<dbReference type="AlphaFoldDB" id="A0A0E9PVD7"/>
<reference evidence="2" key="1">
    <citation type="submission" date="2014-11" db="EMBL/GenBank/DDBJ databases">
        <authorList>
            <person name="Amaro Gonzalez C."/>
        </authorList>
    </citation>
    <scope>NUCLEOTIDE SEQUENCE</scope>
</reference>
<accession>A0A0E9PVD7</accession>
<evidence type="ECO:0008006" key="3">
    <source>
        <dbReference type="Google" id="ProtNLM"/>
    </source>
</evidence>
<reference evidence="2" key="2">
    <citation type="journal article" date="2015" name="Fish Shellfish Immunol.">
        <title>Early steps in the European eel (Anguilla anguilla)-Vibrio vulnificus interaction in the gills: Role of the RtxA13 toxin.</title>
        <authorList>
            <person name="Callol A."/>
            <person name="Pajuelo D."/>
            <person name="Ebbesson L."/>
            <person name="Teles M."/>
            <person name="MacKenzie S."/>
            <person name="Amaro C."/>
        </authorList>
    </citation>
    <scope>NUCLEOTIDE SEQUENCE</scope>
</reference>
<feature type="chain" id="PRO_5013357159" description="Secreted protein" evidence="1">
    <location>
        <begin position="16"/>
        <end position="71"/>
    </location>
</feature>
<dbReference type="EMBL" id="GBXM01100764">
    <property type="protein sequence ID" value="JAH07813.1"/>
    <property type="molecule type" value="Transcribed_RNA"/>
</dbReference>
<protein>
    <recommendedName>
        <fullName evidence="3">Secreted protein</fullName>
    </recommendedName>
</protein>
<proteinExistence type="predicted"/>
<evidence type="ECO:0000256" key="1">
    <source>
        <dbReference type="SAM" id="SignalP"/>
    </source>
</evidence>
<evidence type="ECO:0000313" key="2">
    <source>
        <dbReference type="EMBL" id="JAH07813.1"/>
    </source>
</evidence>
<name>A0A0E9PVD7_ANGAN</name>